<dbReference type="InterPro" id="IPR050121">
    <property type="entry name" value="Cytochrome_P450_monoxygenase"/>
</dbReference>
<dbReference type="PANTHER" id="PTHR24305:SF210">
    <property type="entry name" value="CYTOCHROME P450 MONOOXYGENASE ASQL-RELATED"/>
    <property type="match status" value="1"/>
</dbReference>
<keyword evidence="3 6" id="KW-0349">Heme</keyword>
<evidence type="ECO:0000259" key="8">
    <source>
        <dbReference type="PROSITE" id="PS51471"/>
    </source>
</evidence>
<dbReference type="Pfam" id="PF03171">
    <property type="entry name" value="2OG-FeII_Oxy"/>
    <property type="match status" value="1"/>
</dbReference>
<name>A0A2H4SDD5_CORMI</name>
<dbReference type="EMBL" id="CP023323">
    <property type="protein sequence ID" value="ATY61100.1"/>
    <property type="molecule type" value="Genomic_DNA"/>
</dbReference>
<dbReference type="VEuPathDB" id="FungiDB:CCM_03048"/>
<dbReference type="InterPro" id="IPR036396">
    <property type="entry name" value="Cyt_P450_sf"/>
</dbReference>
<gene>
    <name evidence="9" type="ORF">A9K55_005914</name>
</gene>
<dbReference type="GO" id="GO:0005506">
    <property type="term" value="F:iron ion binding"/>
    <property type="evidence" value="ECO:0007669"/>
    <property type="project" value="InterPro"/>
</dbReference>
<dbReference type="Gene3D" id="2.60.120.330">
    <property type="entry name" value="B-lactam Antibiotic, Isopenicillin N Synthase, Chain"/>
    <property type="match status" value="1"/>
</dbReference>
<dbReference type="InterPro" id="IPR027443">
    <property type="entry name" value="IPNS-like_sf"/>
</dbReference>
<keyword evidence="5 6" id="KW-0408">Iron</keyword>
<organism evidence="9 10">
    <name type="scientific">Cordyceps militaris</name>
    <name type="common">Caterpillar fungus</name>
    <name type="synonym">Clavaria militaris</name>
    <dbReference type="NCBI Taxonomy" id="73501"/>
    <lineage>
        <taxon>Eukaryota</taxon>
        <taxon>Fungi</taxon>
        <taxon>Dikarya</taxon>
        <taxon>Ascomycota</taxon>
        <taxon>Pezizomycotina</taxon>
        <taxon>Sordariomycetes</taxon>
        <taxon>Hypocreomycetidae</taxon>
        <taxon>Hypocreales</taxon>
        <taxon>Cordycipitaceae</taxon>
        <taxon>Cordyceps</taxon>
    </lineage>
</organism>
<sequence>MTPNSDESKQPPLTAMDAGLTTISIGKLLAGDPATNMELLDASTDLGFFYVDIRDHPSGDLEQKIDQVKQIALEFFSLQQEQKDAWEVNKDHEDGKETIMGYKPAGIQTGPVAGKKDGFEGFLIFQHALSVASRESPIHGPKMFQENRELVESINTHLAHMGRRILDSLSCSLEYAAEKNLALHHRENRPSTTALGLLKYLPYTPESDKVGHIPHTDIGSLSMVFSDVGGLQVYHPRKKTWMFIEPRPGHTVCNIGDSVEFLSQKVLRSSLHRVIPHPAHKDEVKLTVVYLMRPETDTVFVGRDGEEWKSVDWHNRKNRLFAKEMESQARDYTLTGRNISDDLLPAFLAHFSGGRDSSGASTSPNEAPCISRSKTSTASPVVRISPNELYFSSVESWKAIYGHRTNTPTPIKSEFYDIYGAGFGSRCIGSERDPRKHGQMRKMLSAAFATKSLVDQEHIISGVVDEFVERMGSHGTSSEGLNMTMWYEMVSFDVLGKPHFWCEIIVNHLYFITLIDNLRRLPLVATLARLFFPSTLAMQNKNSQFSRQKVADRRRLEKKSTRKDFVSIIVKNFHEGNICREEMTAHVSTLTIAGGETTSTFLAATTYYLLKSPACLQRLQAEVVSHFASYEDISATAARQLPYLQAVISEGLRIYAPGSSGFPRTSPGMFVGKYWVPQGAEIATHAWTLTHSEENFAEPDTFRPERWIDPECKDVKEASQPFSLGPRGCLGQNFAYMEMNLILTKLLWKYDMELVDKKLDWAGQSQLHVMWRKPKLMVRFKPRGAAYESGKGYIS</sequence>
<reference evidence="9 10" key="1">
    <citation type="journal article" date="2017" name="BMC Genomics">
        <title>Chromosome level assembly and secondary metabolite potential of the parasitic fungus Cordyceps militaris.</title>
        <authorList>
            <person name="Kramer G.J."/>
            <person name="Nodwell J.R."/>
        </authorList>
    </citation>
    <scope>NUCLEOTIDE SEQUENCE [LARGE SCALE GENOMIC DNA]</scope>
    <source>
        <strain evidence="9 10">ATCC 34164</strain>
    </source>
</reference>
<keyword evidence="4 6" id="KW-0479">Metal-binding</keyword>
<feature type="domain" description="Fe2OG dioxygenase" evidence="8">
    <location>
        <begin position="190"/>
        <end position="294"/>
    </location>
</feature>
<evidence type="ECO:0000256" key="4">
    <source>
        <dbReference type="ARBA" id="ARBA00022723"/>
    </source>
</evidence>
<proteinExistence type="inferred from homology"/>
<dbReference type="InterPro" id="IPR002401">
    <property type="entry name" value="Cyt_P450_E_grp-I"/>
</dbReference>
<dbReference type="PRINTS" id="PR00463">
    <property type="entry name" value="EP450I"/>
</dbReference>
<evidence type="ECO:0000256" key="3">
    <source>
        <dbReference type="ARBA" id="ARBA00022617"/>
    </source>
</evidence>
<dbReference type="InterPro" id="IPR001128">
    <property type="entry name" value="Cyt_P450"/>
</dbReference>
<evidence type="ECO:0000313" key="10">
    <source>
        <dbReference type="Proteomes" id="UP000323067"/>
    </source>
</evidence>
<dbReference type="InterPro" id="IPR005123">
    <property type="entry name" value="Oxoglu/Fe-dep_dioxygenase_dom"/>
</dbReference>
<dbReference type="Proteomes" id="UP000323067">
    <property type="component" value="Chromosome vi"/>
</dbReference>
<evidence type="ECO:0000313" key="9">
    <source>
        <dbReference type="EMBL" id="ATY61100.1"/>
    </source>
</evidence>
<dbReference type="Gene3D" id="1.10.630.10">
    <property type="entry name" value="Cytochrome P450"/>
    <property type="match status" value="1"/>
</dbReference>
<dbReference type="VEuPathDB" id="FungiDB:CCM_03049"/>
<dbReference type="PROSITE" id="PS00086">
    <property type="entry name" value="CYTOCHROME_P450"/>
    <property type="match status" value="1"/>
</dbReference>
<evidence type="ECO:0000256" key="1">
    <source>
        <dbReference type="ARBA" id="ARBA00001971"/>
    </source>
</evidence>
<dbReference type="GO" id="GO:0016705">
    <property type="term" value="F:oxidoreductase activity, acting on paired donors, with incorporation or reduction of molecular oxygen"/>
    <property type="evidence" value="ECO:0007669"/>
    <property type="project" value="InterPro"/>
</dbReference>
<comment type="cofactor">
    <cofactor evidence="1 6">
        <name>heme</name>
        <dbReference type="ChEBI" id="CHEBI:30413"/>
    </cofactor>
</comment>
<dbReference type="SUPFAM" id="SSF51197">
    <property type="entry name" value="Clavaminate synthase-like"/>
    <property type="match status" value="1"/>
</dbReference>
<evidence type="ECO:0000256" key="7">
    <source>
        <dbReference type="SAM" id="MobiDB-lite"/>
    </source>
</evidence>
<evidence type="ECO:0000256" key="6">
    <source>
        <dbReference type="PIRSR" id="PIRSR602401-1"/>
    </source>
</evidence>
<dbReference type="Pfam" id="PF00067">
    <property type="entry name" value="p450"/>
    <property type="match status" value="1"/>
</dbReference>
<feature type="region of interest" description="Disordered" evidence="7">
    <location>
        <begin position="355"/>
        <end position="377"/>
    </location>
</feature>
<dbReference type="PANTHER" id="PTHR24305">
    <property type="entry name" value="CYTOCHROME P450"/>
    <property type="match status" value="1"/>
</dbReference>
<dbReference type="GO" id="GO:0044283">
    <property type="term" value="P:small molecule biosynthetic process"/>
    <property type="evidence" value="ECO:0007669"/>
    <property type="project" value="UniProtKB-ARBA"/>
</dbReference>
<dbReference type="VEuPathDB" id="FungiDB:A9K55_005914"/>
<dbReference type="InterPro" id="IPR026992">
    <property type="entry name" value="DIOX_N"/>
</dbReference>
<dbReference type="GO" id="GO:0004497">
    <property type="term" value="F:monooxygenase activity"/>
    <property type="evidence" value="ECO:0007669"/>
    <property type="project" value="InterPro"/>
</dbReference>
<protein>
    <submittedName>
        <fullName evidence="9">Cytochrome P450</fullName>
    </submittedName>
</protein>
<dbReference type="GO" id="GO:0020037">
    <property type="term" value="F:heme binding"/>
    <property type="evidence" value="ECO:0007669"/>
    <property type="project" value="InterPro"/>
</dbReference>
<feature type="binding site" description="axial binding residue" evidence="6">
    <location>
        <position position="729"/>
    </location>
    <ligand>
        <name>heme</name>
        <dbReference type="ChEBI" id="CHEBI:30413"/>
    </ligand>
    <ligandPart>
        <name>Fe</name>
        <dbReference type="ChEBI" id="CHEBI:18248"/>
    </ligandPart>
</feature>
<dbReference type="PROSITE" id="PS51471">
    <property type="entry name" value="FE2OG_OXY"/>
    <property type="match status" value="1"/>
</dbReference>
<dbReference type="PRINTS" id="PR00385">
    <property type="entry name" value="P450"/>
</dbReference>
<dbReference type="SUPFAM" id="SSF48264">
    <property type="entry name" value="Cytochrome P450"/>
    <property type="match status" value="1"/>
</dbReference>
<evidence type="ECO:0000256" key="2">
    <source>
        <dbReference type="ARBA" id="ARBA00010617"/>
    </source>
</evidence>
<evidence type="ECO:0000256" key="5">
    <source>
        <dbReference type="ARBA" id="ARBA00023004"/>
    </source>
</evidence>
<dbReference type="InterPro" id="IPR017972">
    <property type="entry name" value="Cyt_P450_CS"/>
</dbReference>
<dbReference type="CDD" id="cd11058">
    <property type="entry name" value="CYP60B-like"/>
    <property type="match status" value="1"/>
</dbReference>
<dbReference type="InterPro" id="IPR044861">
    <property type="entry name" value="IPNS-like_FE2OG_OXY"/>
</dbReference>
<accession>A0A2H4SDD5</accession>
<dbReference type="AlphaFoldDB" id="A0A2H4SDD5"/>
<dbReference type="Pfam" id="PF14226">
    <property type="entry name" value="DIOX_N"/>
    <property type="match status" value="1"/>
</dbReference>
<comment type="similarity">
    <text evidence="2">Belongs to the cytochrome P450 family.</text>
</comment>
<dbReference type="OrthoDB" id="288590at2759"/>